<reference evidence="1" key="1">
    <citation type="submission" date="2020-12" db="EMBL/GenBank/DDBJ databases">
        <authorList>
            <consortium name="Molecular Ecology Group"/>
        </authorList>
    </citation>
    <scope>NUCLEOTIDE SEQUENCE</scope>
    <source>
        <strain evidence="1">TBG_1078</strain>
    </source>
</reference>
<protein>
    <submittedName>
        <fullName evidence="1">(raccoon dog) hypothetical protein</fullName>
    </submittedName>
</protein>
<evidence type="ECO:0000313" key="2">
    <source>
        <dbReference type="Proteomes" id="UP000645828"/>
    </source>
</evidence>
<dbReference type="Proteomes" id="UP000645828">
    <property type="component" value="Unassembled WGS sequence"/>
</dbReference>
<keyword evidence="2" id="KW-1185">Reference proteome</keyword>
<proteinExistence type="predicted"/>
<name>A0A811YWT9_NYCPR</name>
<sequence length="42" mass="4608">MQMNMMEVDKVKDICGAICSISEVYDSVLQLVKAGGTIPKDF</sequence>
<dbReference type="EMBL" id="CAJHUB010000750">
    <property type="protein sequence ID" value="CAD7680946.1"/>
    <property type="molecule type" value="Genomic_DNA"/>
</dbReference>
<gene>
    <name evidence="1" type="ORF">NYPRO_LOCUS13738</name>
</gene>
<organism evidence="1 2">
    <name type="scientific">Nyctereutes procyonoides</name>
    <name type="common">Raccoon dog</name>
    <name type="synonym">Canis procyonoides</name>
    <dbReference type="NCBI Taxonomy" id="34880"/>
    <lineage>
        <taxon>Eukaryota</taxon>
        <taxon>Metazoa</taxon>
        <taxon>Chordata</taxon>
        <taxon>Craniata</taxon>
        <taxon>Vertebrata</taxon>
        <taxon>Euteleostomi</taxon>
        <taxon>Mammalia</taxon>
        <taxon>Eutheria</taxon>
        <taxon>Laurasiatheria</taxon>
        <taxon>Carnivora</taxon>
        <taxon>Caniformia</taxon>
        <taxon>Canidae</taxon>
        <taxon>Nyctereutes</taxon>
    </lineage>
</organism>
<evidence type="ECO:0000313" key="1">
    <source>
        <dbReference type="EMBL" id="CAD7680946.1"/>
    </source>
</evidence>
<comment type="caution">
    <text evidence="1">The sequence shown here is derived from an EMBL/GenBank/DDBJ whole genome shotgun (WGS) entry which is preliminary data.</text>
</comment>
<accession>A0A811YWT9</accession>
<dbReference type="AlphaFoldDB" id="A0A811YWT9"/>